<keyword evidence="7" id="KW-0670">Pyruvate</keyword>
<comment type="caution">
    <text evidence="7">The sequence shown here is derived from an EMBL/GenBank/DDBJ whole genome shotgun (WGS) entry which is preliminary data.</text>
</comment>
<dbReference type="Proteomes" id="UP000634229">
    <property type="component" value="Unassembled WGS sequence"/>
</dbReference>
<dbReference type="PANTHER" id="PTHR42981">
    <property type="entry name" value="PYRUVATE DEHYDROGENASE [UBIQUINONE]"/>
    <property type="match status" value="1"/>
</dbReference>
<dbReference type="InterPro" id="IPR047212">
    <property type="entry name" value="TPP_POXB-like"/>
</dbReference>
<dbReference type="InterPro" id="IPR047211">
    <property type="entry name" value="POXB-like"/>
</dbReference>
<dbReference type="CDD" id="cd02014">
    <property type="entry name" value="TPP_POX"/>
    <property type="match status" value="1"/>
</dbReference>
<dbReference type="CDD" id="cd07039">
    <property type="entry name" value="TPP_PYR_POX"/>
    <property type="match status" value="1"/>
</dbReference>
<dbReference type="InterPro" id="IPR029035">
    <property type="entry name" value="DHS-like_NAD/FAD-binding_dom"/>
</dbReference>
<sequence length="580" mass="62954">MGKQTVAEQCVDILVRAGVRRLYGVVGDSLNPVVDAVRRNAAIEWIQVRHEETAAFAAGAEAQLTGTLAACAGSCGPGNLHLINGLYDAHRSMAPVLALASHIPSSEIGTGYFQETHPDQLFRECSHYCELISSPQQMPRVLQTAVQHAIGRGGVSVVTLPGDIAARPAPERAEEHALVTSRPTVRPGDAEIDELARMVDAADRITLFCGSGTAGAHDEVMEFAERVKAPVGHALRGKEWIQYNNPFDVGMSGLLGYGAAYEATHECDLLMLLGTDFPYGAFLPDDVTTVQVDVRPEHLGRRSKLDLAVWGDVRETLRCLTPKVRPKTDRRFLDRMLKKHAEALEGVVRAYTRKVEKHVPIHPEYVASILDEEAADDAVFTVDTGMCNVWAARYLTPNGRRRVIGSFTHGSMANALPQAIGAQFLDSRRQVVSMSGDGGFTMLMGDFLTLVQYDLPVKVILFNNSSLGMVELEMLVSGLPAYGTTNHNPDFAALADAAGVYGVRVEKPKHLRSVLRDALRRKGPALVDIVTDPNALSIPPKIKAEMVTGFALSASKMVLDGGVGRMVQMARSNLRNLPRP</sequence>
<evidence type="ECO:0000313" key="7">
    <source>
        <dbReference type="EMBL" id="MBL1099909.1"/>
    </source>
</evidence>
<dbReference type="InterPro" id="IPR047210">
    <property type="entry name" value="TPP_PYR_POXB-like"/>
</dbReference>
<dbReference type="EMBL" id="JAERRF010000016">
    <property type="protein sequence ID" value="MBL1099909.1"/>
    <property type="molecule type" value="Genomic_DNA"/>
</dbReference>
<evidence type="ECO:0000259" key="4">
    <source>
        <dbReference type="Pfam" id="PF00205"/>
    </source>
</evidence>
<evidence type="ECO:0000259" key="5">
    <source>
        <dbReference type="Pfam" id="PF02775"/>
    </source>
</evidence>
<gene>
    <name evidence="7" type="ORF">JK363_25205</name>
</gene>
<evidence type="ECO:0000259" key="6">
    <source>
        <dbReference type="Pfam" id="PF02776"/>
    </source>
</evidence>
<dbReference type="SUPFAM" id="SSF52518">
    <property type="entry name" value="Thiamin diphosphate-binding fold (THDP-binding)"/>
    <property type="match status" value="2"/>
</dbReference>
<dbReference type="Pfam" id="PF00205">
    <property type="entry name" value="TPP_enzyme_M"/>
    <property type="match status" value="1"/>
</dbReference>
<evidence type="ECO:0000256" key="1">
    <source>
        <dbReference type="ARBA" id="ARBA00007812"/>
    </source>
</evidence>
<proteinExistence type="inferred from homology"/>
<dbReference type="PANTHER" id="PTHR42981:SF2">
    <property type="entry name" value="PYRUVATE DEHYDROGENASE [UBIQUINONE]"/>
    <property type="match status" value="1"/>
</dbReference>
<keyword evidence="2 3" id="KW-0786">Thiamine pyrophosphate</keyword>
<protein>
    <submittedName>
        <fullName evidence="7">Pyruvate dehydrogenase</fullName>
    </submittedName>
</protein>
<dbReference type="InterPro" id="IPR012001">
    <property type="entry name" value="Thiamin_PyroP_enz_TPP-bd_dom"/>
</dbReference>
<feature type="domain" description="Thiamine pyrophosphate enzyme TPP-binding" evidence="5">
    <location>
        <begin position="383"/>
        <end position="529"/>
    </location>
</feature>
<evidence type="ECO:0000256" key="3">
    <source>
        <dbReference type="RuleBase" id="RU362132"/>
    </source>
</evidence>
<evidence type="ECO:0000256" key="2">
    <source>
        <dbReference type="ARBA" id="ARBA00023052"/>
    </source>
</evidence>
<feature type="domain" description="Thiamine pyrophosphate enzyme N-terminal TPP-binding" evidence="6">
    <location>
        <begin position="5"/>
        <end position="120"/>
    </location>
</feature>
<name>A0ABS1NIS7_9ACTN</name>
<dbReference type="Gene3D" id="3.40.50.970">
    <property type="match status" value="2"/>
</dbReference>
<organism evidence="7 8">
    <name type="scientific">Streptomyces coffeae</name>
    <dbReference type="NCBI Taxonomy" id="621382"/>
    <lineage>
        <taxon>Bacteria</taxon>
        <taxon>Bacillati</taxon>
        <taxon>Actinomycetota</taxon>
        <taxon>Actinomycetes</taxon>
        <taxon>Kitasatosporales</taxon>
        <taxon>Streptomycetaceae</taxon>
        <taxon>Streptomyces</taxon>
    </lineage>
</organism>
<keyword evidence="8" id="KW-1185">Reference proteome</keyword>
<accession>A0ABS1NIS7</accession>
<comment type="similarity">
    <text evidence="1 3">Belongs to the TPP enzyme family.</text>
</comment>
<feature type="domain" description="Thiamine pyrophosphate enzyme central" evidence="4">
    <location>
        <begin position="192"/>
        <end position="320"/>
    </location>
</feature>
<dbReference type="Gene3D" id="3.40.50.1220">
    <property type="entry name" value="TPP-binding domain"/>
    <property type="match status" value="1"/>
</dbReference>
<dbReference type="InterPro" id="IPR012000">
    <property type="entry name" value="Thiamin_PyroP_enz_cen_dom"/>
</dbReference>
<dbReference type="NCBIfam" id="NF005114">
    <property type="entry name" value="PRK06546.1"/>
    <property type="match status" value="1"/>
</dbReference>
<reference evidence="7 8" key="1">
    <citation type="submission" date="2021-01" db="EMBL/GenBank/DDBJ databases">
        <title>WGS of actinomycetes isolated from Thailand.</title>
        <authorList>
            <person name="Thawai C."/>
        </authorList>
    </citation>
    <scope>NUCLEOTIDE SEQUENCE [LARGE SCALE GENOMIC DNA]</scope>
    <source>
        <strain evidence="7 8">CA1R205</strain>
    </source>
</reference>
<dbReference type="Pfam" id="PF02775">
    <property type="entry name" value="TPP_enzyme_C"/>
    <property type="match status" value="1"/>
</dbReference>
<evidence type="ECO:0000313" key="8">
    <source>
        <dbReference type="Proteomes" id="UP000634229"/>
    </source>
</evidence>
<dbReference type="RefSeq" id="WP_201877505.1">
    <property type="nucleotide sequence ID" value="NZ_JAERRF010000016.1"/>
</dbReference>
<dbReference type="InterPro" id="IPR029061">
    <property type="entry name" value="THDP-binding"/>
</dbReference>
<dbReference type="Pfam" id="PF02776">
    <property type="entry name" value="TPP_enzyme_N"/>
    <property type="match status" value="1"/>
</dbReference>
<dbReference type="SUPFAM" id="SSF52467">
    <property type="entry name" value="DHS-like NAD/FAD-binding domain"/>
    <property type="match status" value="1"/>
</dbReference>
<dbReference type="InterPro" id="IPR011766">
    <property type="entry name" value="TPP_enzyme_TPP-bd"/>
</dbReference>
<dbReference type="NCBIfam" id="NF006591">
    <property type="entry name" value="PRK09124.1"/>
    <property type="match status" value="1"/>
</dbReference>